<protein>
    <submittedName>
        <fullName evidence="1">Uncharacterized protein</fullName>
    </submittedName>
</protein>
<dbReference type="EMBL" id="LVLJ01001743">
    <property type="protein sequence ID" value="OAE28270.1"/>
    <property type="molecule type" value="Genomic_DNA"/>
</dbReference>
<accession>A0A176W5G5</accession>
<evidence type="ECO:0000313" key="2">
    <source>
        <dbReference type="Proteomes" id="UP000077202"/>
    </source>
</evidence>
<sequence length="161" mass="17833">MPCKPTTAGEQEGRQDRARESKRRLVWRWKIGKEGRKGWDSDIQGSDLLTVLRKGRRERMKGSVRSSLLIAPRAEQGAFGGTTWDATGLLGGALQLRRRRMLPALVLEDFVCTWPLSHRTHQIKPTTTYQWTIAVVAEQYAAAAAAGAGVFAAAVRALLAY</sequence>
<keyword evidence="2" id="KW-1185">Reference proteome</keyword>
<proteinExistence type="predicted"/>
<name>A0A176W5G5_MARPO</name>
<organism evidence="1 2">
    <name type="scientific">Marchantia polymorpha subsp. ruderalis</name>
    <dbReference type="NCBI Taxonomy" id="1480154"/>
    <lineage>
        <taxon>Eukaryota</taxon>
        <taxon>Viridiplantae</taxon>
        <taxon>Streptophyta</taxon>
        <taxon>Embryophyta</taxon>
        <taxon>Marchantiophyta</taxon>
        <taxon>Marchantiopsida</taxon>
        <taxon>Marchantiidae</taxon>
        <taxon>Marchantiales</taxon>
        <taxon>Marchantiaceae</taxon>
        <taxon>Marchantia</taxon>
    </lineage>
</organism>
<reference evidence="1" key="1">
    <citation type="submission" date="2016-03" db="EMBL/GenBank/DDBJ databases">
        <title>Mechanisms controlling the formation of the plant cell surface in tip-growing cells are functionally conserved among land plants.</title>
        <authorList>
            <person name="Honkanen S."/>
            <person name="Jones V.A."/>
            <person name="Morieri G."/>
            <person name="Champion C."/>
            <person name="Hetherington A.J."/>
            <person name="Kelly S."/>
            <person name="Saint-Marcoux D."/>
            <person name="Proust H."/>
            <person name="Prescott H."/>
            <person name="Dolan L."/>
        </authorList>
    </citation>
    <scope>NUCLEOTIDE SEQUENCE [LARGE SCALE GENOMIC DNA]</scope>
    <source>
        <tissue evidence="1">Whole gametophyte</tissue>
    </source>
</reference>
<comment type="caution">
    <text evidence="1">The sequence shown here is derived from an EMBL/GenBank/DDBJ whole genome shotgun (WGS) entry which is preliminary data.</text>
</comment>
<dbReference type="Proteomes" id="UP000077202">
    <property type="component" value="Unassembled WGS sequence"/>
</dbReference>
<dbReference type="AlphaFoldDB" id="A0A176W5G5"/>
<gene>
    <name evidence="1" type="ORF">AXG93_223s1060</name>
</gene>
<evidence type="ECO:0000313" key="1">
    <source>
        <dbReference type="EMBL" id="OAE28270.1"/>
    </source>
</evidence>